<dbReference type="EMBL" id="JNBS01000669">
    <property type="protein sequence ID" value="OQS04176.1"/>
    <property type="molecule type" value="Genomic_DNA"/>
</dbReference>
<proteinExistence type="predicted"/>
<keyword evidence="1" id="KW-0175">Coiled coil</keyword>
<evidence type="ECO:0000256" key="2">
    <source>
        <dbReference type="SAM" id="Phobius"/>
    </source>
</evidence>
<dbReference type="Proteomes" id="UP000243217">
    <property type="component" value="Unassembled WGS sequence"/>
</dbReference>
<evidence type="ECO:0000256" key="1">
    <source>
        <dbReference type="SAM" id="Coils"/>
    </source>
</evidence>
<keyword evidence="2" id="KW-0812">Transmembrane</keyword>
<organism evidence="3 4">
    <name type="scientific">Thraustotheca clavata</name>
    <dbReference type="NCBI Taxonomy" id="74557"/>
    <lineage>
        <taxon>Eukaryota</taxon>
        <taxon>Sar</taxon>
        <taxon>Stramenopiles</taxon>
        <taxon>Oomycota</taxon>
        <taxon>Saprolegniomycetes</taxon>
        <taxon>Saprolegniales</taxon>
        <taxon>Achlyaceae</taxon>
        <taxon>Thraustotheca</taxon>
    </lineage>
</organism>
<feature type="coiled-coil region" evidence="1">
    <location>
        <begin position="400"/>
        <end position="473"/>
    </location>
</feature>
<accession>A0A1W0A1M1</accession>
<feature type="non-terminal residue" evidence="3">
    <location>
        <position position="714"/>
    </location>
</feature>
<comment type="caution">
    <text evidence="3">The sequence shown here is derived from an EMBL/GenBank/DDBJ whole genome shotgun (WGS) entry which is preliminary data.</text>
</comment>
<name>A0A1W0A1M1_9STRA</name>
<keyword evidence="4" id="KW-1185">Reference proteome</keyword>
<keyword evidence="2" id="KW-0472">Membrane</keyword>
<reference evidence="3 4" key="1">
    <citation type="journal article" date="2014" name="Genome Biol. Evol.">
        <title>The secreted proteins of Achlya hypogyna and Thraustotheca clavata identify the ancestral oomycete secretome and reveal gene acquisitions by horizontal gene transfer.</title>
        <authorList>
            <person name="Misner I."/>
            <person name="Blouin N."/>
            <person name="Leonard G."/>
            <person name="Richards T.A."/>
            <person name="Lane C.E."/>
        </authorList>
    </citation>
    <scope>NUCLEOTIDE SEQUENCE [LARGE SCALE GENOMIC DNA]</scope>
    <source>
        <strain evidence="3 4">ATCC 34112</strain>
    </source>
</reference>
<dbReference type="OrthoDB" id="195966at2759"/>
<feature type="coiled-coil region" evidence="1">
    <location>
        <begin position="214"/>
        <end position="255"/>
    </location>
</feature>
<gene>
    <name evidence="3" type="ORF">THRCLA_03575</name>
</gene>
<evidence type="ECO:0000313" key="4">
    <source>
        <dbReference type="Proteomes" id="UP000243217"/>
    </source>
</evidence>
<feature type="transmembrane region" description="Helical" evidence="2">
    <location>
        <begin position="647"/>
        <end position="666"/>
    </location>
</feature>
<sequence>MHSAPSNLSPRQKIALVRDPDMMTVSTDTKSYKLYPFHGLQQSPTKLTGHVKKLKHIENIPPSNGKGSDVQWYPLARPFSPLSPVSPSSVVQHLANEAHPPVKPTDLDKIEAWLKSLESEAQHFTSYFLFCEMKFQQTSVLASGREMPNRLRTAVAFYCLQQASSIFGRYQSVLDTICLNLGSAIYSTFTGLRRGNPLTALECYQAGLTYFEQCHTLQAQNQELKQTKADVDTQLIRLKQQVAQLEAHNQQLRQRTSALGTLSAGIKHLGTHGEKNDTLTSMVATFQDLDMGDKMQLISGMIEGLGSDIHIDALLTLIDNLAPHERKRLLDLLFQDHAQTMRAEIKAEICVEEIARRNEEEEEYRLRHEKYQSYILDVLNGTSLNDLDIPNGDKETMEALARVVDALSREKERVVKLEARIFAMNASRSKAKRNIESSAQDRQAELDNIVANLESEKKALEDALNAIKAQEIERAKRLNLHDVATQVHKGDIQTHLQPGKERKISMANEGTSTWLEMSNAPKVNKRFPGLYTMIQDADYSVANVKRILAKKRPLSMIEMNQTIAGLYQSKMCQDISDDNMHRHREGLSQMLMDAYTVYYGLKELAMGQLVHLDTAVQRYASKSSRIRLFGLMVGSLEPGSFASSAQAIDFFLFVVGVIFNIGNYRLNEDKAMANVKQLKTLFGDGIVGSPHSTTIRLEKLVQTVQIVFAYNNIS</sequence>
<keyword evidence="2" id="KW-1133">Transmembrane helix</keyword>
<dbReference type="STRING" id="74557.A0A1W0A1M1"/>
<dbReference type="AlphaFoldDB" id="A0A1W0A1M1"/>
<evidence type="ECO:0000313" key="3">
    <source>
        <dbReference type="EMBL" id="OQS04176.1"/>
    </source>
</evidence>
<protein>
    <submittedName>
        <fullName evidence="3">Uncharacterized protein</fullName>
    </submittedName>
</protein>